<proteinExistence type="predicted"/>
<organism evidence="2 3">
    <name type="scientific">Scytalidium lignicola</name>
    <name type="common">Hyphomycete</name>
    <dbReference type="NCBI Taxonomy" id="5539"/>
    <lineage>
        <taxon>Eukaryota</taxon>
        <taxon>Fungi</taxon>
        <taxon>Dikarya</taxon>
        <taxon>Ascomycota</taxon>
        <taxon>Pezizomycotina</taxon>
        <taxon>Leotiomycetes</taxon>
        <taxon>Leotiomycetes incertae sedis</taxon>
        <taxon>Scytalidium</taxon>
    </lineage>
</organism>
<sequence length="143" mass="16298">MLIISPRICILVVMFWRQKLLTLALLGTLLAISWKYFTLKPVQYEALFPNSKLSCEQVIAQGYIVYLALSYTLEQHSMTIHRDITPHVERILNFHEDKVVYVGQAIDDDLLTAIQADPNVESVYHSPKIFTDGGNGGRRNTFS</sequence>
<name>A0A3E2GV43_SCYLI</name>
<evidence type="ECO:0000313" key="2">
    <source>
        <dbReference type="EMBL" id="RFU24979.1"/>
    </source>
</evidence>
<evidence type="ECO:0000256" key="1">
    <source>
        <dbReference type="SAM" id="Phobius"/>
    </source>
</evidence>
<evidence type="ECO:0000313" key="3">
    <source>
        <dbReference type="Proteomes" id="UP000258309"/>
    </source>
</evidence>
<dbReference type="OrthoDB" id="5091972at2759"/>
<feature type="non-terminal residue" evidence="2">
    <location>
        <position position="143"/>
    </location>
</feature>
<keyword evidence="1" id="KW-0812">Transmembrane</keyword>
<feature type="non-terminal residue" evidence="2">
    <location>
        <position position="1"/>
    </location>
</feature>
<dbReference type="Proteomes" id="UP000258309">
    <property type="component" value="Unassembled WGS sequence"/>
</dbReference>
<dbReference type="EMBL" id="NCSJ02000379">
    <property type="protein sequence ID" value="RFU24979.1"/>
    <property type="molecule type" value="Genomic_DNA"/>
</dbReference>
<keyword evidence="1" id="KW-0472">Membrane</keyword>
<reference evidence="2 3" key="1">
    <citation type="submission" date="2018-05" db="EMBL/GenBank/DDBJ databases">
        <title>Draft genome sequence of Scytalidium lignicola DSM 105466, a ubiquitous saprotrophic fungus.</title>
        <authorList>
            <person name="Buettner E."/>
            <person name="Gebauer A.M."/>
            <person name="Hofrichter M."/>
            <person name="Liers C."/>
            <person name="Kellner H."/>
        </authorList>
    </citation>
    <scope>NUCLEOTIDE SEQUENCE [LARGE SCALE GENOMIC DNA]</scope>
    <source>
        <strain evidence="2 3">DSM 105466</strain>
    </source>
</reference>
<gene>
    <name evidence="2" type="ORF">B7463_g11366</name>
</gene>
<keyword evidence="3" id="KW-1185">Reference proteome</keyword>
<accession>A0A3E2GV43</accession>
<keyword evidence="1" id="KW-1133">Transmembrane helix</keyword>
<feature type="transmembrane region" description="Helical" evidence="1">
    <location>
        <begin position="20"/>
        <end position="37"/>
    </location>
</feature>
<protein>
    <submittedName>
        <fullName evidence="2">Uncharacterized protein</fullName>
    </submittedName>
</protein>
<comment type="caution">
    <text evidence="2">The sequence shown here is derived from an EMBL/GenBank/DDBJ whole genome shotgun (WGS) entry which is preliminary data.</text>
</comment>
<dbReference type="AlphaFoldDB" id="A0A3E2GV43"/>